<sequence>MTYRILAHTIVADSLVARLRVFFGGTGLSRLSQALLRSGQHFYLIAVVTHVPFLFLPQSNTHCRGMLVNPALALVNNDLPSFLED</sequence>
<dbReference type="OrthoDB" id="3038990at2759"/>
<comment type="caution">
    <text evidence="1">The sequence shown here is derived from an EMBL/GenBank/DDBJ whole genome shotgun (WGS) entry which is preliminary data.</text>
</comment>
<dbReference type="Proteomes" id="UP000623467">
    <property type="component" value="Unassembled WGS sequence"/>
</dbReference>
<evidence type="ECO:0000313" key="2">
    <source>
        <dbReference type="Proteomes" id="UP000623467"/>
    </source>
</evidence>
<evidence type="ECO:0000313" key="1">
    <source>
        <dbReference type="EMBL" id="KAF7373771.1"/>
    </source>
</evidence>
<dbReference type="EMBL" id="JACAZH010000003">
    <property type="protein sequence ID" value="KAF7373771.1"/>
    <property type="molecule type" value="Genomic_DNA"/>
</dbReference>
<proteinExistence type="predicted"/>
<name>A0A8H6ZBD5_9AGAR</name>
<protein>
    <submittedName>
        <fullName evidence="1">Uncharacterized protein</fullName>
    </submittedName>
</protein>
<organism evidence="1 2">
    <name type="scientific">Mycena sanguinolenta</name>
    <dbReference type="NCBI Taxonomy" id="230812"/>
    <lineage>
        <taxon>Eukaryota</taxon>
        <taxon>Fungi</taxon>
        <taxon>Dikarya</taxon>
        <taxon>Basidiomycota</taxon>
        <taxon>Agaricomycotina</taxon>
        <taxon>Agaricomycetes</taxon>
        <taxon>Agaricomycetidae</taxon>
        <taxon>Agaricales</taxon>
        <taxon>Marasmiineae</taxon>
        <taxon>Mycenaceae</taxon>
        <taxon>Mycena</taxon>
    </lineage>
</organism>
<keyword evidence="2" id="KW-1185">Reference proteome</keyword>
<gene>
    <name evidence="1" type="ORF">MSAN_00588800</name>
</gene>
<dbReference type="AlphaFoldDB" id="A0A8H6ZBD5"/>
<accession>A0A8H6ZBD5</accession>
<reference evidence="1" key="1">
    <citation type="submission" date="2020-05" db="EMBL/GenBank/DDBJ databases">
        <title>Mycena genomes resolve the evolution of fungal bioluminescence.</title>
        <authorList>
            <person name="Tsai I.J."/>
        </authorList>
    </citation>
    <scope>NUCLEOTIDE SEQUENCE</scope>
    <source>
        <strain evidence="1">160909Yilan</strain>
    </source>
</reference>